<organism evidence="3 4">
    <name type="scientific">Desulforapulum autotrophicum (strain ATCC 43914 / DSM 3382 / VKM B-1955 / HRM2)</name>
    <name type="common">Desulfobacterium autotrophicum</name>
    <dbReference type="NCBI Taxonomy" id="177437"/>
    <lineage>
        <taxon>Bacteria</taxon>
        <taxon>Pseudomonadati</taxon>
        <taxon>Thermodesulfobacteriota</taxon>
        <taxon>Desulfobacteria</taxon>
        <taxon>Desulfobacterales</taxon>
        <taxon>Desulfobacteraceae</taxon>
        <taxon>Desulforapulum</taxon>
    </lineage>
</organism>
<dbReference type="KEGG" id="dat:HRM2_32300"/>
<keyword evidence="1" id="KW-0812">Transmembrane</keyword>
<dbReference type="SUPFAM" id="SSF48179">
    <property type="entry name" value="6-phosphogluconate dehydrogenase C-terminal domain-like"/>
    <property type="match status" value="1"/>
</dbReference>
<evidence type="ECO:0000313" key="4">
    <source>
        <dbReference type="Proteomes" id="UP000000442"/>
    </source>
</evidence>
<evidence type="ECO:0000256" key="1">
    <source>
        <dbReference type="SAM" id="Phobius"/>
    </source>
</evidence>
<dbReference type="RefSeq" id="WP_015905071.1">
    <property type="nucleotide sequence ID" value="NC_012108.1"/>
</dbReference>
<keyword evidence="1" id="KW-1133">Transmembrane helix</keyword>
<dbReference type="InterPro" id="IPR013328">
    <property type="entry name" value="6PGD_dom2"/>
</dbReference>
<protein>
    <submittedName>
        <fullName evidence="3">Ketopantoate reductase</fullName>
    </submittedName>
</protein>
<feature type="domain" description="Ketopantoate reductase C-terminal" evidence="2">
    <location>
        <begin position="30"/>
        <end position="150"/>
    </location>
</feature>
<keyword evidence="4" id="KW-1185">Reference proteome</keyword>
<name>C0QLK5_DESAH</name>
<gene>
    <name evidence="3" type="ordered locus">HRM2_32300</name>
</gene>
<dbReference type="Gene3D" id="1.10.1040.10">
    <property type="entry name" value="N-(1-d-carboxylethyl)-l-norvaline Dehydrogenase, domain 2"/>
    <property type="match status" value="1"/>
</dbReference>
<reference evidence="3 4" key="1">
    <citation type="journal article" date="2009" name="Environ. Microbiol.">
        <title>Genome sequence of Desulfobacterium autotrophicum HRM2, a marine sulfate reducer oxidizing organic carbon completely to carbon dioxide.</title>
        <authorList>
            <person name="Strittmatter A.W."/>
            <person name="Liesegang H."/>
            <person name="Rabus R."/>
            <person name="Decker I."/>
            <person name="Amann J."/>
            <person name="Andres S."/>
            <person name="Henne A."/>
            <person name="Fricke W.F."/>
            <person name="Martinez-Arias R."/>
            <person name="Bartels D."/>
            <person name="Goesmann A."/>
            <person name="Krause L."/>
            <person name="Puehler A."/>
            <person name="Klenk H.P."/>
            <person name="Richter M."/>
            <person name="Schuler M."/>
            <person name="Gloeckner F.O."/>
            <person name="Meyerdierks A."/>
            <person name="Gottschalk G."/>
            <person name="Amann R."/>
        </authorList>
    </citation>
    <scope>NUCLEOTIDE SEQUENCE [LARGE SCALE GENOMIC DNA]</scope>
    <source>
        <strain evidence="4">ATCC 43914 / DSM 3382 / HRM2</strain>
    </source>
</reference>
<sequence>MPEPGAGSIDPLKGHPYHRDPGRSPCFHAGLYLGEMIKRAKVRRIFFSIMAEAMAVASAMGITVETYGGRLNYYDFLEKKGFLANLKRTVFLRIMGLKFKRLKSSTLQSFERKQKTEIDFLTGYITSNGQTNNIKTPVNSQIETMIHEIEAGERTISPANLDEIVLA</sequence>
<proteinExistence type="predicted"/>
<accession>C0QLK5</accession>
<dbReference type="STRING" id="177437.HRM2_32300"/>
<dbReference type="InterPro" id="IPR013752">
    <property type="entry name" value="KPA_reductase"/>
</dbReference>
<evidence type="ECO:0000259" key="2">
    <source>
        <dbReference type="Pfam" id="PF08546"/>
    </source>
</evidence>
<dbReference type="eggNOG" id="COG1893">
    <property type="taxonomic scope" value="Bacteria"/>
</dbReference>
<feature type="transmembrane region" description="Helical" evidence="1">
    <location>
        <begin position="45"/>
        <end position="64"/>
    </location>
</feature>
<dbReference type="OrthoDB" id="5333395at2"/>
<dbReference type="InterPro" id="IPR008927">
    <property type="entry name" value="6-PGluconate_DH-like_C_sf"/>
</dbReference>
<dbReference type="HOGENOM" id="CLU_1591835_0_0_7"/>
<dbReference type="Proteomes" id="UP000000442">
    <property type="component" value="Chromosome"/>
</dbReference>
<dbReference type="EMBL" id="CP001087">
    <property type="protein sequence ID" value="ACN16309.1"/>
    <property type="molecule type" value="Genomic_DNA"/>
</dbReference>
<keyword evidence="1" id="KW-0472">Membrane</keyword>
<dbReference type="Pfam" id="PF08546">
    <property type="entry name" value="ApbA_C"/>
    <property type="match status" value="1"/>
</dbReference>
<evidence type="ECO:0000313" key="3">
    <source>
        <dbReference type="EMBL" id="ACN16309.1"/>
    </source>
</evidence>
<dbReference type="AlphaFoldDB" id="C0QLK5"/>